<feature type="compositionally biased region" description="Low complexity" evidence="1">
    <location>
        <begin position="13"/>
        <end position="24"/>
    </location>
</feature>
<reference evidence="3" key="1">
    <citation type="submission" date="2016-06" db="EMBL/GenBank/DDBJ databases">
        <authorList>
            <person name="Varghese N."/>
            <person name="Submissions Spin"/>
        </authorList>
    </citation>
    <scope>NUCLEOTIDE SEQUENCE [LARGE SCALE GENOMIC DNA]</scope>
    <source>
        <strain evidence="3">DSM 43819</strain>
    </source>
</reference>
<keyword evidence="3" id="KW-1185">Reference proteome</keyword>
<evidence type="ECO:0000313" key="3">
    <source>
        <dbReference type="Proteomes" id="UP000198221"/>
    </source>
</evidence>
<dbReference type="EMBL" id="LT607754">
    <property type="protein sequence ID" value="SCG45916.1"/>
    <property type="molecule type" value="Genomic_DNA"/>
</dbReference>
<organism evidence="2 3">
    <name type="scientific">Micromonospora inositola</name>
    <dbReference type="NCBI Taxonomy" id="47865"/>
    <lineage>
        <taxon>Bacteria</taxon>
        <taxon>Bacillati</taxon>
        <taxon>Actinomycetota</taxon>
        <taxon>Actinomycetes</taxon>
        <taxon>Micromonosporales</taxon>
        <taxon>Micromonosporaceae</taxon>
        <taxon>Micromonospora</taxon>
    </lineage>
</organism>
<gene>
    <name evidence="2" type="ORF">GA0070613_1393</name>
</gene>
<evidence type="ECO:0000256" key="1">
    <source>
        <dbReference type="SAM" id="MobiDB-lite"/>
    </source>
</evidence>
<evidence type="ECO:0000313" key="2">
    <source>
        <dbReference type="EMBL" id="SCG45916.1"/>
    </source>
</evidence>
<protein>
    <submittedName>
        <fullName evidence="2">Uncharacterized protein</fullName>
    </submittedName>
</protein>
<proteinExistence type="predicted"/>
<dbReference type="AlphaFoldDB" id="A0A1C5HIR9"/>
<name>A0A1C5HIR9_9ACTN</name>
<feature type="compositionally biased region" description="Basic and acidic residues" evidence="1">
    <location>
        <begin position="1"/>
        <end position="11"/>
    </location>
</feature>
<sequence length="51" mass="5500">MRDVPVADRRPAPTRAATEAGGPERPADEPARPPGPAPRRFLPRSSRSRAV</sequence>
<feature type="region of interest" description="Disordered" evidence="1">
    <location>
        <begin position="1"/>
        <end position="51"/>
    </location>
</feature>
<dbReference type="Proteomes" id="UP000198221">
    <property type="component" value="Chromosome I"/>
</dbReference>
<accession>A0A1C5HIR9</accession>